<dbReference type="Proteomes" id="UP000261739">
    <property type="component" value="Unassembled WGS sequence"/>
</dbReference>
<evidence type="ECO:0000256" key="7">
    <source>
        <dbReference type="ARBA" id="ARBA00023192"/>
    </source>
</evidence>
<sequence>MTTTTSTPTAADHVLDRAPVPVAADITDLIGNTPLIDLTSFVTAHGGTARVLGKVEAFNPLFSVKDRIAAALISQGEQSGELRPGSLIVDVTSGNTGVALAGIAAARGYRTRFYLGDTTSPTKRRILEALGAEIIPTDNSIFLDPEGLEKLVARAKEENPDAYFTDQLGNPVNRSTHYATTGPEIWRDTHGEVDVLVGGVGTGGTVSGAGRFLKDRKQDVKVIVAEPGENSLPTEDRINPDAEIDGVHKVDGLDPEQLPPNYDLTIADEVIAVEAADAWATARAVLKETGLFVGASAGASVTVATRLAARPEFAEATIVVVLPDSGERYLSAGVFDEPVA</sequence>
<comment type="similarity">
    <text evidence="2">Belongs to the cysteine synthase/cystathionine beta-synthase family.</text>
</comment>
<evidence type="ECO:0000313" key="11">
    <source>
        <dbReference type="Proteomes" id="UP000261739"/>
    </source>
</evidence>
<dbReference type="RefSeq" id="WP_010119888.1">
    <property type="nucleotide sequence ID" value="NZ_DAITTW010000056.1"/>
</dbReference>
<dbReference type="EC" id="2.5.1.47" evidence="3"/>
<accession>A0A3D4SYY9</accession>
<evidence type="ECO:0000256" key="4">
    <source>
        <dbReference type="ARBA" id="ARBA00022605"/>
    </source>
</evidence>
<feature type="domain" description="Tryptophan synthase beta chain-like PALP" evidence="9">
    <location>
        <begin position="26"/>
        <end position="324"/>
    </location>
</feature>
<dbReference type="FunFam" id="3.40.50.1100:FF:000006">
    <property type="entry name" value="Cysteine synthase"/>
    <property type="match status" value="1"/>
</dbReference>
<dbReference type="InterPro" id="IPR036052">
    <property type="entry name" value="TrpB-like_PALP_sf"/>
</dbReference>
<evidence type="ECO:0000256" key="5">
    <source>
        <dbReference type="ARBA" id="ARBA00022679"/>
    </source>
</evidence>
<dbReference type="STRING" id="863239.GCA_000213935_01936"/>
<gene>
    <name evidence="10" type="ORF">DIW82_05280</name>
</gene>
<reference evidence="10 11" key="1">
    <citation type="journal article" date="2018" name="Nat. Biotechnol.">
        <title>A standardized bacterial taxonomy based on genome phylogeny substantially revises the tree of life.</title>
        <authorList>
            <person name="Parks D.H."/>
            <person name="Chuvochina M."/>
            <person name="Waite D.W."/>
            <person name="Rinke C."/>
            <person name="Skarshewski A."/>
            <person name="Chaumeil P.A."/>
            <person name="Hugenholtz P."/>
        </authorList>
    </citation>
    <scope>NUCLEOTIDE SEQUENCE [LARGE SCALE GENOMIC DNA]</scope>
    <source>
        <strain evidence="10">UBA11247</strain>
    </source>
</reference>
<evidence type="ECO:0000256" key="2">
    <source>
        <dbReference type="ARBA" id="ARBA00007103"/>
    </source>
</evidence>
<protein>
    <recommendedName>
        <fullName evidence="3">cysteine synthase</fullName>
        <ecNumber evidence="3">2.5.1.47</ecNumber>
    </recommendedName>
</protein>
<evidence type="ECO:0000256" key="3">
    <source>
        <dbReference type="ARBA" id="ARBA00012681"/>
    </source>
</evidence>
<proteinExistence type="inferred from homology"/>
<dbReference type="EMBL" id="DQID01000144">
    <property type="protein sequence ID" value="HCT14211.1"/>
    <property type="molecule type" value="Genomic_DNA"/>
</dbReference>
<evidence type="ECO:0000256" key="8">
    <source>
        <dbReference type="ARBA" id="ARBA00047931"/>
    </source>
</evidence>
<dbReference type="PANTHER" id="PTHR10314">
    <property type="entry name" value="CYSTATHIONINE BETA-SYNTHASE"/>
    <property type="match status" value="1"/>
</dbReference>
<dbReference type="CDD" id="cd01561">
    <property type="entry name" value="CBS_like"/>
    <property type="match status" value="1"/>
</dbReference>
<comment type="caution">
    <text evidence="10">The sequence shown here is derived from an EMBL/GenBank/DDBJ whole genome shotgun (WGS) entry which is preliminary data.</text>
</comment>
<dbReference type="InterPro" id="IPR050214">
    <property type="entry name" value="Cys_Synth/Cystath_Beta-Synth"/>
</dbReference>
<evidence type="ECO:0000259" key="9">
    <source>
        <dbReference type="Pfam" id="PF00291"/>
    </source>
</evidence>
<dbReference type="AlphaFoldDB" id="A0A3D4SYY9"/>
<keyword evidence="6" id="KW-0663">Pyridoxal phosphate</keyword>
<dbReference type="SUPFAM" id="SSF53686">
    <property type="entry name" value="Tryptophan synthase beta subunit-like PLP-dependent enzymes"/>
    <property type="match status" value="1"/>
</dbReference>
<comment type="catalytic activity">
    <reaction evidence="8">
        <text>O-acetyl-L-serine + hydrogen sulfide = L-cysteine + acetate</text>
        <dbReference type="Rhea" id="RHEA:14829"/>
        <dbReference type="ChEBI" id="CHEBI:29919"/>
        <dbReference type="ChEBI" id="CHEBI:30089"/>
        <dbReference type="ChEBI" id="CHEBI:35235"/>
        <dbReference type="ChEBI" id="CHEBI:58340"/>
        <dbReference type="EC" id="2.5.1.47"/>
    </reaction>
</comment>
<keyword evidence="7" id="KW-0198">Cysteine biosynthesis</keyword>
<dbReference type="Pfam" id="PF00291">
    <property type="entry name" value="PALP"/>
    <property type="match status" value="1"/>
</dbReference>
<dbReference type="Gene3D" id="3.40.50.1100">
    <property type="match status" value="2"/>
</dbReference>
<evidence type="ECO:0000256" key="6">
    <source>
        <dbReference type="ARBA" id="ARBA00022898"/>
    </source>
</evidence>
<organism evidence="10 11">
    <name type="scientific">Corynebacterium nuruki</name>
    <dbReference type="NCBI Taxonomy" id="1032851"/>
    <lineage>
        <taxon>Bacteria</taxon>
        <taxon>Bacillati</taxon>
        <taxon>Actinomycetota</taxon>
        <taxon>Actinomycetes</taxon>
        <taxon>Mycobacteriales</taxon>
        <taxon>Corynebacteriaceae</taxon>
        <taxon>Corynebacterium</taxon>
    </lineage>
</organism>
<comment type="cofactor">
    <cofactor evidence="1">
        <name>pyridoxal 5'-phosphate</name>
        <dbReference type="ChEBI" id="CHEBI:597326"/>
    </cofactor>
</comment>
<dbReference type="InterPro" id="IPR001926">
    <property type="entry name" value="TrpB-like_PALP"/>
</dbReference>
<keyword evidence="5" id="KW-0808">Transferase</keyword>
<evidence type="ECO:0000256" key="1">
    <source>
        <dbReference type="ARBA" id="ARBA00001933"/>
    </source>
</evidence>
<dbReference type="GO" id="GO:0004124">
    <property type="term" value="F:cysteine synthase activity"/>
    <property type="evidence" value="ECO:0007669"/>
    <property type="project" value="UniProtKB-EC"/>
</dbReference>
<name>A0A3D4SYY9_9CORY</name>
<keyword evidence="4" id="KW-0028">Amino-acid biosynthesis</keyword>
<evidence type="ECO:0000313" key="10">
    <source>
        <dbReference type="EMBL" id="HCT14211.1"/>
    </source>
</evidence>